<evidence type="ECO:0000256" key="1">
    <source>
        <dbReference type="SAM" id="MobiDB-lite"/>
    </source>
</evidence>
<evidence type="ECO:0000313" key="5">
    <source>
        <dbReference type="Proteomes" id="UP000274327"/>
    </source>
</evidence>
<proteinExistence type="predicted"/>
<dbReference type="RefSeq" id="WP_010551794.1">
    <property type="nucleotide sequence ID" value="NZ_CANLNX010000007.1"/>
</dbReference>
<dbReference type="Proteomes" id="UP000775129">
    <property type="component" value="Unassembled WGS sequence"/>
</dbReference>
<feature type="region of interest" description="Disordered" evidence="1">
    <location>
        <begin position="45"/>
        <end position="64"/>
    </location>
</feature>
<dbReference type="EMBL" id="DYWO01000040">
    <property type="protein sequence ID" value="HJF48391.1"/>
    <property type="molecule type" value="Genomic_DNA"/>
</dbReference>
<feature type="transmembrane region" description="Helical" evidence="2">
    <location>
        <begin position="20"/>
        <end position="43"/>
    </location>
</feature>
<sequence length="64" mass="6754">MIDQLMILAESGAGASEGIPAPFIGIGAFAILMTMLAITWLTGGAHHRSLDKKHDADTDSDTDR</sequence>
<organism evidence="4 5">
    <name type="scientific">Brachybacterium paraconglomeratum</name>
    <dbReference type="NCBI Taxonomy" id="173362"/>
    <lineage>
        <taxon>Bacteria</taxon>
        <taxon>Bacillati</taxon>
        <taxon>Actinomycetota</taxon>
        <taxon>Actinomycetes</taxon>
        <taxon>Micrococcales</taxon>
        <taxon>Dermabacteraceae</taxon>
        <taxon>Brachybacterium</taxon>
    </lineage>
</organism>
<evidence type="ECO:0000256" key="2">
    <source>
        <dbReference type="SAM" id="Phobius"/>
    </source>
</evidence>
<keyword evidence="5" id="KW-1185">Reference proteome</keyword>
<evidence type="ECO:0000313" key="3">
    <source>
        <dbReference type="EMBL" id="HJF48391.1"/>
    </source>
</evidence>
<keyword evidence="2" id="KW-0472">Membrane</keyword>
<protein>
    <submittedName>
        <fullName evidence="4">Uncharacterized protein</fullName>
    </submittedName>
</protein>
<keyword evidence="2" id="KW-1133">Transmembrane helix</keyword>
<dbReference type="Proteomes" id="UP000274327">
    <property type="component" value="Unassembled WGS sequence"/>
</dbReference>
<gene>
    <name evidence="4" type="ORF">DS079_04380</name>
    <name evidence="3" type="ORF">K8W24_01115</name>
</gene>
<reference evidence="3" key="3">
    <citation type="submission" date="2021-09" db="EMBL/GenBank/DDBJ databases">
        <authorList>
            <person name="Gilroy R."/>
        </authorList>
    </citation>
    <scope>NUCLEOTIDE SEQUENCE</scope>
    <source>
        <strain evidence="3">1647</strain>
    </source>
</reference>
<keyword evidence="2" id="KW-0812">Transmembrane</keyword>
<evidence type="ECO:0000313" key="4">
    <source>
        <dbReference type="EMBL" id="RRR19506.1"/>
    </source>
</evidence>
<comment type="caution">
    <text evidence="4">The sequence shown here is derived from an EMBL/GenBank/DDBJ whole genome shotgun (WGS) entry which is preliminary data.</text>
</comment>
<dbReference type="GeneID" id="78120269"/>
<name>A0A3R8RQW7_9MICO</name>
<dbReference type="EMBL" id="QOCI01000002">
    <property type="protein sequence ID" value="RRR19506.1"/>
    <property type="molecule type" value="Genomic_DNA"/>
</dbReference>
<reference evidence="3" key="2">
    <citation type="journal article" date="2021" name="PeerJ">
        <title>Extensive microbial diversity within the chicken gut microbiome revealed by metagenomics and culture.</title>
        <authorList>
            <person name="Gilroy R."/>
            <person name="Ravi A."/>
            <person name="Getino M."/>
            <person name="Pursley I."/>
            <person name="Horton D.L."/>
            <person name="Alikhan N.F."/>
            <person name="Baker D."/>
            <person name="Gharbi K."/>
            <person name="Hall N."/>
            <person name="Watson M."/>
            <person name="Adriaenssens E.M."/>
            <person name="Foster-Nyarko E."/>
            <person name="Jarju S."/>
            <person name="Secka A."/>
            <person name="Antonio M."/>
            <person name="Oren A."/>
            <person name="Chaudhuri R.R."/>
            <person name="La Ragione R."/>
            <person name="Hildebrand F."/>
            <person name="Pallen M.J."/>
        </authorList>
    </citation>
    <scope>NUCLEOTIDE SEQUENCE</scope>
    <source>
        <strain evidence="3">1647</strain>
    </source>
</reference>
<dbReference type="AlphaFoldDB" id="A0A3R8RQW7"/>
<accession>A0A3R8RQW7</accession>
<reference evidence="4 5" key="1">
    <citation type="submission" date="2018-07" db="EMBL/GenBank/DDBJ databases">
        <title>Brachybacteriurn paraconglorneratum KCTC 9916.</title>
        <authorList>
            <person name="Li Y."/>
        </authorList>
    </citation>
    <scope>NUCLEOTIDE SEQUENCE [LARGE SCALE GENOMIC DNA]</scope>
    <source>
        <strain evidence="4 5">KCTC 9916</strain>
    </source>
</reference>
<feature type="compositionally biased region" description="Basic and acidic residues" evidence="1">
    <location>
        <begin position="52"/>
        <end position="64"/>
    </location>
</feature>